<evidence type="ECO:0000256" key="6">
    <source>
        <dbReference type="ARBA" id="ARBA00022989"/>
    </source>
</evidence>
<dbReference type="GO" id="GO:0004984">
    <property type="term" value="F:olfactory receptor activity"/>
    <property type="evidence" value="ECO:0007669"/>
    <property type="project" value="InterPro"/>
</dbReference>
<keyword evidence="7 10" id="KW-0472">Membrane</keyword>
<evidence type="ECO:0000256" key="5">
    <source>
        <dbReference type="ARBA" id="ARBA00022725"/>
    </source>
</evidence>
<sequence>STKVKLHNGYRAFIWLFVLSYNLQHGIKVIQTRHSTDAMVDILFILLTTLNTLGKQVAFNARVDRMDRIIRVINGFDFAPKNSAHVEILKRNATSMARILYIFLSMVLVACITFWVYPIVNKAMGQEVHIAYFPFDTNNSPVFELAVCYLSFNLSFQAFGNGTMDCTIAAFYAMAKTQLSLLRYNLEHLVDKEDDEGISEMSLRYKDSKTIQKRLENCVKHHRQILWFVKEVESIFCEAMAVQFLIMAWVICMTMYKIVGLNIASLEFMTMIIYLNCMLAQLFIYCYFGSQVKVESEFVAQSVYNGGWTQLSPSFRRQLLVLMQCSSRPIIPCAAKIVPISLDTYISVLRASYTLFTILNEK</sequence>
<feature type="transmembrane region" description="Helical" evidence="10">
    <location>
        <begin position="268"/>
        <end position="288"/>
    </location>
</feature>
<feature type="transmembrane region" description="Helical" evidence="10">
    <location>
        <begin position="99"/>
        <end position="117"/>
    </location>
</feature>
<name>A0A1B2G2N1_CNAME</name>
<keyword evidence="2" id="KW-1003">Cell membrane</keyword>
<keyword evidence="8 11" id="KW-0675">Receptor</keyword>
<evidence type="ECO:0000256" key="2">
    <source>
        <dbReference type="ARBA" id="ARBA00022475"/>
    </source>
</evidence>
<comment type="subcellular location">
    <subcellularLocation>
        <location evidence="1">Cell membrane</location>
        <topology evidence="1">Multi-pass membrane protein</topology>
    </subcellularLocation>
</comment>
<evidence type="ECO:0000256" key="8">
    <source>
        <dbReference type="ARBA" id="ARBA00023170"/>
    </source>
</evidence>
<feature type="transmembrane region" description="Helical" evidence="10">
    <location>
        <begin position="12"/>
        <end position="30"/>
    </location>
</feature>
<dbReference type="AlphaFoldDB" id="A0A1B2G2N1"/>
<evidence type="ECO:0000313" key="11">
    <source>
        <dbReference type="EMBL" id="ANZ03156.1"/>
    </source>
</evidence>
<protein>
    <submittedName>
        <fullName evidence="11">Olfactory receptor 43</fullName>
    </submittedName>
</protein>
<evidence type="ECO:0000256" key="7">
    <source>
        <dbReference type="ARBA" id="ARBA00023136"/>
    </source>
</evidence>
<evidence type="ECO:0000256" key="1">
    <source>
        <dbReference type="ARBA" id="ARBA00004651"/>
    </source>
</evidence>
<dbReference type="GO" id="GO:0005886">
    <property type="term" value="C:plasma membrane"/>
    <property type="evidence" value="ECO:0007669"/>
    <property type="project" value="UniProtKB-SubCell"/>
</dbReference>
<proteinExistence type="evidence at transcript level"/>
<evidence type="ECO:0000256" key="10">
    <source>
        <dbReference type="SAM" id="Phobius"/>
    </source>
</evidence>
<dbReference type="Pfam" id="PF02949">
    <property type="entry name" value="7tm_6"/>
    <property type="match status" value="1"/>
</dbReference>
<feature type="transmembrane region" description="Helical" evidence="10">
    <location>
        <begin position="235"/>
        <end position="256"/>
    </location>
</feature>
<keyword evidence="6 10" id="KW-1133">Transmembrane helix</keyword>
<keyword evidence="9" id="KW-0807">Transducer</keyword>
<feature type="non-terminal residue" evidence="11">
    <location>
        <position position="1"/>
    </location>
</feature>
<dbReference type="InterPro" id="IPR004117">
    <property type="entry name" value="7tm6_olfct_rcpt"/>
</dbReference>
<dbReference type="PANTHER" id="PTHR21137:SF35">
    <property type="entry name" value="ODORANT RECEPTOR 19A-RELATED"/>
    <property type="match status" value="1"/>
</dbReference>
<feature type="transmembrane region" description="Helical" evidence="10">
    <location>
        <begin position="42"/>
        <end position="61"/>
    </location>
</feature>
<keyword evidence="4 10" id="KW-0812">Transmembrane</keyword>
<dbReference type="EMBL" id="KU598910">
    <property type="protein sequence ID" value="ANZ03156.1"/>
    <property type="molecule type" value="mRNA"/>
</dbReference>
<accession>A0A1B2G2N1</accession>
<keyword evidence="5" id="KW-0552">Olfaction</keyword>
<dbReference type="GO" id="GO:0007165">
    <property type="term" value="P:signal transduction"/>
    <property type="evidence" value="ECO:0007669"/>
    <property type="project" value="UniProtKB-KW"/>
</dbReference>
<evidence type="ECO:0000256" key="4">
    <source>
        <dbReference type="ARBA" id="ARBA00022692"/>
    </source>
</evidence>
<reference evidence="11" key="1">
    <citation type="submission" date="2016-01" db="EMBL/GenBank/DDBJ databases">
        <title>Olfactory receptor genes identified from the antennae of Cnaphalocrocis medinalis.</title>
        <authorList>
            <person name="Liu S."/>
        </authorList>
    </citation>
    <scope>NUCLEOTIDE SEQUENCE</scope>
    <source>
        <strain evidence="11">HF</strain>
    </source>
</reference>
<dbReference type="GO" id="GO:0005549">
    <property type="term" value="F:odorant binding"/>
    <property type="evidence" value="ECO:0007669"/>
    <property type="project" value="InterPro"/>
</dbReference>
<evidence type="ECO:0000256" key="3">
    <source>
        <dbReference type="ARBA" id="ARBA00022606"/>
    </source>
</evidence>
<evidence type="ECO:0000256" key="9">
    <source>
        <dbReference type="ARBA" id="ARBA00023224"/>
    </source>
</evidence>
<dbReference type="PANTHER" id="PTHR21137">
    <property type="entry name" value="ODORANT RECEPTOR"/>
    <property type="match status" value="1"/>
</dbReference>
<keyword evidence="3" id="KW-0716">Sensory transduction</keyword>
<organism evidence="11">
    <name type="scientific">Cnaphalocrocis medinalis</name>
    <name type="common">Rice leaffolder moth</name>
    <dbReference type="NCBI Taxonomy" id="437488"/>
    <lineage>
        <taxon>Eukaryota</taxon>
        <taxon>Metazoa</taxon>
        <taxon>Ecdysozoa</taxon>
        <taxon>Arthropoda</taxon>
        <taxon>Hexapoda</taxon>
        <taxon>Insecta</taxon>
        <taxon>Pterygota</taxon>
        <taxon>Neoptera</taxon>
        <taxon>Endopterygota</taxon>
        <taxon>Lepidoptera</taxon>
        <taxon>Glossata</taxon>
        <taxon>Ditrysia</taxon>
        <taxon>Pyraloidea</taxon>
        <taxon>Crambidae</taxon>
        <taxon>Pyraustinae</taxon>
        <taxon>Cnaphalocrocis</taxon>
    </lineage>
</organism>